<dbReference type="Gene3D" id="4.10.1130.20">
    <property type="match status" value="1"/>
</dbReference>
<feature type="coiled-coil region" evidence="1">
    <location>
        <begin position="1766"/>
        <end position="1800"/>
    </location>
</feature>
<organism evidence="4 5">
    <name type="scientific">Triparma laevis f. inornata</name>
    <dbReference type="NCBI Taxonomy" id="1714386"/>
    <lineage>
        <taxon>Eukaryota</taxon>
        <taxon>Sar</taxon>
        <taxon>Stramenopiles</taxon>
        <taxon>Ochrophyta</taxon>
        <taxon>Bolidophyceae</taxon>
        <taxon>Parmales</taxon>
        <taxon>Triparmaceae</taxon>
        <taxon>Triparma</taxon>
    </lineage>
</organism>
<evidence type="ECO:0000256" key="2">
    <source>
        <dbReference type="SAM" id="MobiDB-lite"/>
    </source>
</evidence>
<feature type="compositionally biased region" description="Basic residues" evidence="2">
    <location>
        <begin position="2579"/>
        <end position="2588"/>
    </location>
</feature>
<protein>
    <submittedName>
        <fullName evidence="4">Uncharacterized protein</fullName>
    </submittedName>
</protein>
<keyword evidence="1" id="KW-0175">Coiled coil</keyword>
<dbReference type="PANTHER" id="PTHR15678:SF6">
    <property type="entry name" value="BRIDGE-LIKE LIPID TRANSFER PROTEIN FAMILY MEMBER 2"/>
    <property type="match status" value="1"/>
</dbReference>
<feature type="compositionally biased region" description="Acidic residues" evidence="2">
    <location>
        <begin position="2554"/>
        <end position="2567"/>
    </location>
</feature>
<feature type="compositionally biased region" description="Basic and acidic residues" evidence="2">
    <location>
        <begin position="1562"/>
        <end position="1578"/>
    </location>
</feature>
<evidence type="ECO:0000256" key="1">
    <source>
        <dbReference type="SAM" id="Coils"/>
    </source>
</evidence>
<feature type="compositionally biased region" description="Pro residues" evidence="2">
    <location>
        <begin position="270"/>
        <end position="295"/>
    </location>
</feature>
<feature type="region of interest" description="Disordered" evidence="2">
    <location>
        <begin position="1619"/>
        <end position="1657"/>
    </location>
</feature>
<feature type="compositionally biased region" description="Polar residues" evidence="2">
    <location>
        <begin position="1619"/>
        <end position="1635"/>
    </location>
</feature>
<feature type="compositionally biased region" description="Basic and acidic residues" evidence="2">
    <location>
        <begin position="2419"/>
        <end position="2429"/>
    </location>
</feature>
<feature type="compositionally biased region" description="Pro residues" evidence="2">
    <location>
        <begin position="119"/>
        <end position="132"/>
    </location>
</feature>
<gene>
    <name evidence="4" type="ORF">TL16_g07079</name>
</gene>
<feature type="compositionally biased region" description="Polar residues" evidence="2">
    <location>
        <begin position="2533"/>
        <end position="2545"/>
    </location>
</feature>
<feature type="compositionally biased region" description="Low complexity" evidence="2">
    <location>
        <begin position="133"/>
        <end position="150"/>
    </location>
</feature>
<feature type="region of interest" description="Disordered" evidence="2">
    <location>
        <begin position="118"/>
        <end position="150"/>
    </location>
</feature>
<sequence>MPSLSSLGSFLLLAIPLLILIVLFPPLLTFILNQLLKLLPFKISLTRISLLGFLFGTGTGFTGLECIPKPGLNVKVEEFYFRVSFRKLFKYIAVTTQTRERPVSVTLKGFQITLDSKFVPPPSKPSSSPNPNPFSKNQSKPPTPTPTSTGSLLSNLQYTYLTLLTRFISFSTSFTLSTPFLSSSFNLHLHALHSIQPTNSVIGTVEVEGFKVKSFDGGREEVRVVTGEFRGEVEIRKVIDKVILRGVQFESNVEGELELEAVESCKKLLSPPPSSSPTPTPPPQSPPNPPPNLRPHPPESISGLLNISLTLIRPSSSHHLPPPSLFLSTSTTLTKPPRRKFLILESSNLITYAEEGEAYSVYEHDFKISHTPSTNLTSAITKFDSADVEVYLKHEVIKFCIGNNDDSKPKPKKKKKVKEKKNSNIIVNIPTLTFTYVDSPSNHVYNNIPYTDPVTYSIKLKGLKVNDKSDLVSTSSETTMDRIDVLVKFTPMNLPGNVREINFKGFVEVFKILKTSDDVSTQFISFDNALGNYNDYKIIEAQSVTIKYHDSLKRIIDITGLGSIKYNGEWHWSLMNLIKIQGDTERYIKYELMKSTPSGKKIMIVNLKGDINAECDFGCNKILNVSGNMNVNLKDIPGRSKPSVMLDFKDMNINMEGGGKVRIKEFKFWDVFEVAAYDEVEMYTNKHEGNEIDRLVTDAGGKVLKEIVDFEMNRFEVELPESFFMGAFVDRLLDWKTALFKGLKDSGVSKSGKGRYQLMSISVKLSGSFTLVEPNLERFKILINNLTGSITRNTPPSKTLKHINKLDSAVEQQIYALNQGGEVDVRFSGVKVIIYPGNEDMPLVGIEEGRVRGYLFLTPLSSDTPGLPPKKSKIVKLLSDNDSGFRTTITSSGVPVKVYLDITLKTKSFNVAYGPIIAHHIDDFIHALDRCLPPSADPEASRRQVKIGWWDNLRFWVHGRVEIAARRFRFRWLLDFVEEKGRCLLFESEEARIVYMLGKFGLTFHNLILSLPRTSYPFLEIRAKRRGTTVDRGRTQSSYEDAREDQNYVQTTPAFEDKERHEILILPVLNVDVKVAWNLHRPGIPSSAYNHHSSYTRSIILNDRLAWFRSDSMNLDFDVKLNKGIGSGCWIALRGDVLPWFYHKADFGNTRTSSVASLAESKISPPTPPITNLETNPPPSLEVSRLKVKAYANEIKCGMWHGVFDADGLCIVVPVVNVLSVSEKLSDEAGLVSNETQIDLGGVKATLLDVVDCYEWEAPGKLPSGGGGGGEIFTLLSKWHSQITELDYIVEANSLIILDHPLSQDSDESSTTFSSVSELFMNWERKEVEEEEGVTNWRPILNNFKANHKELRPPTSYIPIFQRSAQKAKPNKDPATPSSPPRKQRTSPQKRATIGFAPPPLAHNASFSELSSAASARDLTEDLDADIDEDESFVTWTVLVAGMRLLWTLDIRDAVMGIVGDLLHTLELMSLQKKFDTKVSRSRTNTMERSNSVGSQVADLKDFGGGLMLHPSAGIFMGRNDSDLSSDSDDEGPSYLNSLLRINRKDSTASSVMSMSEEDLVEEQRLEDGILGIKRPDSLEIPAPKPPPRNVSTGAGSVSRRASSSLVGLDMRHSSTSNYLNALTPTSASTANTPHNARDDAKATVEKLKRREEKRERVEAKMKEAMSKYRVTFQVHLLNPQFQLHSNQTSGSVVISSQGAYIEGRDFLKLVRDNSLQFGERAGVVDIESSVNLLKKSEVRYVLDRVEAYAMPTNVDLNAGLQWLELVSMEEIARREKREAEEGRKEKEAALKRAAKIELEIADNTKIGGRGGGKDEVDVFEEYGRINRKGSQLDRMFGIAGEEDTDVEDFDEDEDDDKDTVSVEEKRGGEEEDKFDDSRVPQTPVLSPKKHETAASSFQKMTFVPPSLLRKMWEEFTIRSHQVTYSKPLMMAIDSSGDGVSPFIGDDESVFEGDLDNANYLPQEQAPATIDSLILDVPELSFLLDSEQFFTTLDVVRHVLLAPPPQKREYEFVRHDFEAGGRETTVSLIPRPTSVRSGGSMGLESPTNRMGRAQSGSMAEGVARRAAVRRESVSLRRPSTTSHVSSERDEVEGGKGGGGGGRWEEIKRTIDKIDTTTKRGRAQMKELMQDVMSELEGVKMESSQVRAIKWTVSRASWRIKKKHESMTAVADDDVEVVLTNVEGNHEFFEDGSLETVFELENAFIRSRKPGAESIMWHDPTSVLRSTIEGKKTPCQRCGAEFDPEHNNVTSCHYHADAEGVPGVFRLGSGGWSCCKAPYMGAKGCNSRPHVGKEHIVMARVYNLPRLVCKQTELSIYKHIELSFYPGTKYTLNVQMTRAISKLFMNYFLGEGLDNTIGQHNTTAEMAENVRDTLTHGIEDIAEKAKRKAKSLTALASHATEERKEILFGGLSGSNSSKGKSGDSGKDVKASENAVTLKSDVEKNEVVYISHIRIGDINSRVSLSGFALDIDRYGLKVSPFQRSKKVGDWKHLIRKWVGHTVREVSKSAASTGLKKVKEKMFGSTGGVIEGGGVNSTREFIQGSARSKSPVRGREEGEEEEGEEGEEGGVDASRLFGEKPKKSKRGKLKKLLGWGGRSE</sequence>
<dbReference type="PANTHER" id="PTHR15678">
    <property type="entry name" value="ANTIGEN MLAA-22-RELATED"/>
    <property type="match status" value="1"/>
</dbReference>
<feature type="region of interest" description="Disordered" evidence="2">
    <location>
        <begin position="1548"/>
        <end position="1604"/>
    </location>
</feature>
<proteinExistence type="predicted"/>
<feature type="transmembrane region" description="Helical" evidence="3">
    <location>
        <begin position="6"/>
        <end position="32"/>
    </location>
</feature>
<feature type="compositionally biased region" description="Low complexity" evidence="2">
    <location>
        <begin position="1595"/>
        <end position="1604"/>
    </location>
</feature>
<feature type="region of interest" description="Disordered" evidence="2">
    <location>
        <begin position="2029"/>
        <end position="2103"/>
    </location>
</feature>
<accession>A0A9W7ARY3</accession>
<evidence type="ECO:0000313" key="5">
    <source>
        <dbReference type="Proteomes" id="UP001162640"/>
    </source>
</evidence>
<reference evidence="5" key="1">
    <citation type="journal article" date="2023" name="Commun. Biol.">
        <title>Genome analysis of Parmales, the sister group of diatoms, reveals the evolutionary specialization of diatoms from phago-mixotrophs to photoautotrophs.</title>
        <authorList>
            <person name="Ban H."/>
            <person name="Sato S."/>
            <person name="Yoshikawa S."/>
            <person name="Yamada K."/>
            <person name="Nakamura Y."/>
            <person name="Ichinomiya M."/>
            <person name="Sato N."/>
            <person name="Blanc-Mathieu R."/>
            <person name="Endo H."/>
            <person name="Kuwata A."/>
            <person name="Ogata H."/>
        </authorList>
    </citation>
    <scope>NUCLEOTIDE SEQUENCE [LARGE SCALE GENOMIC DNA]</scope>
</reference>
<feature type="compositionally biased region" description="Basic and acidic residues" evidence="2">
    <location>
        <begin position="1859"/>
        <end position="1869"/>
    </location>
</feature>
<evidence type="ECO:0000256" key="3">
    <source>
        <dbReference type="SAM" id="Phobius"/>
    </source>
</evidence>
<feature type="region of interest" description="Disordered" evidence="2">
    <location>
        <begin position="1364"/>
        <end position="1398"/>
    </location>
</feature>
<keyword evidence="3" id="KW-1133">Transmembrane helix</keyword>
<comment type="caution">
    <text evidence="4">The sequence shown here is derived from an EMBL/GenBank/DDBJ whole genome shotgun (WGS) entry which is preliminary data.</text>
</comment>
<dbReference type="EMBL" id="BLQM01000220">
    <property type="protein sequence ID" value="GMH76421.1"/>
    <property type="molecule type" value="Genomic_DNA"/>
</dbReference>
<feature type="transmembrane region" description="Helical" evidence="3">
    <location>
        <begin position="44"/>
        <end position="64"/>
    </location>
</feature>
<feature type="region of interest" description="Disordered" evidence="2">
    <location>
        <begin position="1842"/>
        <end position="1893"/>
    </location>
</feature>
<feature type="compositionally biased region" description="Acidic residues" evidence="2">
    <location>
        <begin position="1842"/>
        <end position="1858"/>
    </location>
</feature>
<keyword evidence="3" id="KW-0812">Transmembrane</keyword>
<feature type="region of interest" description="Disordered" evidence="2">
    <location>
        <begin position="268"/>
        <end position="299"/>
    </location>
</feature>
<keyword evidence="3" id="KW-0472">Membrane</keyword>
<evidence type="ECO:0000313" key="4">
    <source>
        <dbReference type="EMBL" id="GMH76421.1"/>
    </source>
</evidence>
<feature type="region of interest" description="Disordered" evidence="2">
    <location>
        <begin position="2531"/>
        <end position="2597"/>
    </location>
</feature>
<feature type="region of interest" description="Disordered" evidence="2">
    <location>
        <begin position="2409"/>
        <end position="2429"/>
    </location>
</feature>
<dbReference type="Pfam" id="PF10344">
    <property type="entry name" value="Hobbit"/>
    <property type="match status" value="2"/>
</dbReference>
<feature type="compositionally biased region" description="Basic and acidic residues" evidence="2">
    <location>
        <begin position="1636"/>
        <end position="1657"/>
    </location>
</feature>
<dbReference type="InterPro" id="IPR045167">
    <property type="entry name" value="Hobbit"/>
</dbReference>
<dbReference type="Proteomes" id="UP001162640">
    <property type="component" value="Unassembled WGS sequence"/>
</dbReference>
<name>A0A9W7ARY3_9STRA</name>